<evidence type="ECO:0000256" key="1">
    <source>
        <dbReference type="SAM" id="Phobius"/>
    </source>
</evidence>
<reference evidence="3 5" key="3">
    <citation type="submission" date="2019-07" db="EMBL/GenBank/DDBJ databases">
        <authorList>
            <person name="Jastrzebski P J."/>
            <person name="Paukszto L."/>
            <person name="Jastrzebski P J."/>
        </authorList>
    </citation>
    <scope>NUCLEOTIDE SEQUENCE [LARGE SCALE GENOMIC DNA]</scope>
    <source>
        <strain evidence="3 5">WMS-il1</strain>
    </source>
</reference>
<feature type="transmembrane region" description="Helical" evidence="1">
    <location>
        <begin position="7"/>
        <end position="24"/>
    </location>
</feature>
<dbReference type="Proteomes" id="UP000321570">
    <property type="component" value="Unassembled WGS sequence"/>
</dbReference>
<reference evidence="6" key="1">
    <citation type="submission" date="2017-02" db="UniProtKB">
        <authorList>
            <consortium name="WormBaseParasite"/>
        </authorList>
    </citation>
    <scope>IDENTIFICATION</scope>
</reference>
<name>A0A0R3SQQ2_HYMDI</name>
<feature type="transmembrane region" description="Helical" evidence="1">
    <location>
        <begin position="44"/>
        <end position="65"/>
    </location>
</feature>
<accession>A0A0R3SQQ2</accession>
<dbReference type="EMBL" id="CABIJS010000322">
    <property type="protein sequence ID" value="VUZ49123.1"/>
    <property type="molecule type" value="Genomic_DNA"/>
</dbReference>
<dbReference type="Proteomes" id="UP000274504">
    <property type="component" value="Unassembled WGS sequence"/>
</dbReference>
<dbReference type="AlphaFoldDB" id="A0A0R3SQQ2"/>
<gene>
    <name evidence="2" type="ORF">HDID_LOCUS7421</name>
    <name evidence="3" type="ORF">WMSIL1_LOCUS8254</name>
</gene>
<dbReference type="EMBL" id="UYSG01010934">
    <property type="protein sequence ID" value="VDL59739.1"/>
    <property type="molecule type" value="Genomic_DNA"/>
</dbReference>
<evidence type="ECO:0000313" key="4">
    <source>
        <dbReference type="Proteomes" id="UP000274504"/>
    </source>
</evidence>
<keyword evidence="1" id="KW-0472">Membrane</keyword>
<evidence type="ECO:0000313" key="2">
    <source>
        <dbReference type="EMBL" id="VDL59739.1"/>
    </source>
</evidence>
<evidence type="ECO:0000313" key="6">
    <source>
        <dbReference type="WBParaSite" id="HDID_0000742301-mRNA-1"/>
    </source>
</evidence>
<dbReference type="OrthoDB" id="10327300at2759"/>
<keyword evidence="1" id="KW-1133">Transmembrane helix</keyword>
<evidence type="ECO:0000313" key="5">
    <source>
        <dbReference type="Proteomes" id="UP000321570"/>
    </source>
</evidence>
<keyword evidence="5" id="KW-1185">Reference proteome</keyword>
<protein>
    <submittedName>
        <fullName evidence="6">EamA domain-containing protein</fullName>
    </submittedName>
</protein>
<keyword evidence="1" id="KW-0812">Transmembrane</keyword>
<organism evidence="6">
    <name type="scientific">Hymenolepis diminuta</name>
    <name type="common">Rat tapeworm</name>
    <dbReference type="NCBI Taxonomy" id="6216"/>
    <lineage>
        <taxon>Eukaryota</taxon>
        <taxon>Metazoa</taxon>
        <taxon>Spiralia</taxon>
        <taxon>Lophotrochozoa</taxon>
        <taxon>Platyhelminthes</taxon>
        <taxon>Cestoda</taxon>
        <taxon>Eucestoda</taxon>
        <taxon>Cyclophyllidea</taxon>
        <taxon>Hymenolepididae</taxon>
        <taxon>Hymenolepis</taxon>
    </lineage>
</organism>
<proteinExistence type="predicted"/>
<feature type="transmembrane region" description="Helical" evidence="1">
    <location>
        <begin position="72"/>
        <end position="94"/>
    </location>
</feature>
<feature type="transmembrane region" description="Helical" evidence="1">
    <location>
        <begin position="100"/>
        <end position="125"/>
    </location>
</feature>
<dbReference type="WBParaSite" id="HDID_0000742301-mRNA-1">
    <property type="protein sequence ID" value="HDID_0000742301-mRNA-1"/>
    <property type="gene ID" value="HDID_0000742301"/>
</dbReference>
<reference evidence="2 4" key="2">
    <citation type="submission" date="2018-11" db="EMBL/GenBank/DDBJ databases">
        <authorList>
            <consortium name="Pathogen Informatics"/>
        </authorList>
    </citation>
    <scope>NUCLEOTIDE SEQUENCE [LARGE SCALE GENOMIC DNA]</scope>
</reference>
<evidence type="ECO:0000313" key="3">
    <source>
        <dbReference type="EMBL" id="VUZ49123.1"/>
    </source>
</evidence>
<sequence>MYIGTVTQFVSIIIIWVGICTSWWGCGDLIKGCSSDGYKNIRYVLFAGAGCVSIAFLLGILRFFLLKPVIDYLRLVIQFAGGILMLSGLIVYYSLESDQISGFITTMGSSGFIFVSVFGIADMIIPNHIV</sequence>